<dbReference type="GO" id="GO:0016787">
    <property type="term" value="F:hydrolase activity"/>
    <property type="evidence" value="ECO:0007669"/>
    <property type="project" value="UniProtKB-KW"/>
</dbReference>
<dbReference type="OrthoDB" id="2373347at2"/>
<name>A0A1X1D525_9GAMM</name>
<dbReference type="PANTHER" id="PTHR36839">
    <property type="entry name" value="METALLO-BETA-LACTAMASE FAMILY PROTEIN (AFU_ORTHOLOGUE AFUA_5G12770)"/>
    <property type="match status" value="1"/>
</dbReference>
<reference evidence="2 3" key="1">
    <citation type="journal article" date="2017" name="Antonie Van Leeuwenhoek">
        <title>Phylogenomic resolution of the bacterial genus Pantoea and its relationship with Erwinia and Tatumella.</title>
        <authorList>
            <person name="Palmer M."/>
            <person name="Steenkamp E.T."/>
            <person name="Coetzee M.P."/>
            <person name="Chan W.Y."/>
            <person name="van Zyl E."/>
            <person name="De Maayer P."/>
            <person name="Coutinho T.A."/>
            <person name="Blom J."/>
            <person name="Smits T.H."/>
            <person name="Duffy B."/>
            <person name="Venter S.N."/>
        </authorList>
    </citation>
    <scope>NUCLEOTIDE SEQUENCE [LARGE SCALE GENOMIC DNA]</scope>
    <source>
        <strain evidence="2 3">LMG 26275</strain>
    </source>
</reference>
<evidence type="ECO:0000259" key="1">
    <source>
        <dbReference type="SMART" id="SM00849"/>
    </source>
</evidence>
<sequence>MIKLCTACSTSYEDDESITHCKICEDERQFVPVSGQHWLALSDLCATHQNKWQQHQPRLFSLQTVPAFAINQRAFLLQTAHGNILWDCIANLDSATETLIQALGGIHAIAISHPHYYSTMQDWAETFDAPVYLHADDRQWIMRQSPHIKYWQGDELEMVPEVKLMRLGGHFAGGSVLHWADRGGILLSGDIVQVAPGANTVSFMWSYPNMLPLSASTVSTLVHRLDKVSFSQIYGAFAGREITQDAQQIVRQAAARYIHCLR</sequence>
<dbReference type="SMART" id="SM00849">
    <property type="entry name" value="Lactamase_B"/>
    <property type="match status" value="1"/>
</dbReference>
<dbReference type="InterPro" id="IPR001279">
    <property type="entry name" value="Metallo-B-lactamas"/>
</dbReference>
<protein>
    <submittedName>
        <fullName evidence="2">MBL fold metallo-hydrolase</fullName>
    </submittedName>
</protein>
<organism evidence="2 3">
    <name type="scientific">Pantoea rwandensis</name>
    <dbReference type="NCBI Taxonomy" id="1076550"/>
    <lineage>
        <taxon>Bacteria</taxon>
        <taxon>Pseudomonadati</taxon>
        <taxon>Pseudomonadota</taxon>
        <taxon>Gammaproteobacteria</taxon>
        <taxon>Enterobacterales</taxon>
        <taxon>Erwiniaceae</taxon>
        <taxon>Pantoea</taxon>
    </lineage>
</organism>
<dbReference type="EMBL" id="MLFR01000001">
    <property type="protein sequence ID" value="ORM71744.1"/>
    <property type="molecule type" value="Genomic_DNA"/>
</dbReference>
<accession>A0A1X1D525</accession>
<keyword evidence="2" id="KW-0378">Hydrolase</keyword>
<dbReference type="PANTHER" id="PTHR36839:SF1">
    <property type="entry name" value="METALLO-BETA-LACTAMASE FAMILY PROTEIN (AFU_ORTHOLOGUE AFUA_5G12770)"/>
    <property type="match status" value="1"/>
</dbReference>
<evidence type="ECO:0000313" key="3">
    <source>
        <dbReference type="Proteomes" id="UP000193558"/>
    </source>
</evidence>
<dbReference type="RefSeq" id="WP_084931424.1">
    <property type="nucleotide sequence ID" value="NZ_MLFR01000001.1"/>
</dbReference>
<dbReference type="Gene3D" id="3.60.15.10">
    <property type="entry name" value="Ribonuclease Z/Hydroxyacylglutathione hydrolase-like"/>
    <property type="match status" value="1"/>
</dbReference>
<comment type="caution">
    <text evidence="2">The sequence shown here is derived from an EMBL/GenBank/DDBJ whole genome shotgun (WGS) entry which is preliminary data.</text>
</comment>
<dbReference type="AlphaFoldDB" id="A0A1X1D525"/>
<gene>
    <name evidence="2" type="ORF">HA51_01330</name>
</gene>
<proteinExistence type="predicted"/>
<dbReference type="InterPro" id="IPR036866">
    <property type="entry name" value="RibonucZ/Hydroxyglut_hydro"/>
</dbReference>
<dbReference type="Proteomes" id="UP000193558">
    <property type="component" value="Unassembled WGS sequence"/>
</dbReference>
<dbReference type="SUPFAM" id="SSF56281">
    <property type="entry name" value="Metallo-hydrolase/oxidoreductase"/>
    <property type="match status" value="1"/>
</dbReference>
<evidence type="ECO:0000313" key="2">
    <source>
        <dbReference type="EMBL" id="ORM71744.1"/>
    </source>
</evidence>
<feature type="domain" description="Metallo-beta-lactamase" evidence="1">
    <location>
        <begin position="71"/>
        <end position="232"/>
    </location>
</feature>